<evidence type="ECO:0000256" key="6">
    <source>
        <dbReference type="ARBA" id="ARBA00023273"/>
    </source>
</evidence>
<evidence type="ECO:0000256" key="1">
    <source>
        <dbReference type="ARBA" id="ARBA00004138"/>
    </source>
</evidence>
<dbReference type="Gene3D" id="2.30.29.170">
    <property type="match status" value="3"/>
</dbReference>
<feature type="region of interest" description="Disordered" evidence="7">
    <location>
        <begin position="94"/>
        <end position="124"/>
    </location>
</feature>
<comment type="subcellular location">
    <subcellularLocation>
        <location evidence="1">Cell projection</location>
        <location evidence="1">Cilium</location>
    </subcellularLocation>
    <subcellularLocation>
        <location evidence="2">Cytoplasm</location>
        <location evidence="2">Cytoskeleton</location>
    </subcellularLocation>
</comment>
<dbReference type="GO" id="GO:0005930">
    <property type="term" value="C:axoneme"/>
    <property type="evidence" value="ECO:0007669"/>
    <property type="project" value="TreeGrafter"/>
</dbReference>
<dbReference type="SMART" id="SM00676">
    <property type="entry name" value="DM10"/>
    <property type="match status" value="3"/>
</dbReference>
<comment type="caution">
    <text evidence="9">The sequence shown here is derived from an EMBL/GenBank/DDBJ whole genome shotgun (WGS) entry which is preliminary data.</text>
</comment>
<dbReference type="PANTHER" id="PTHR12086">
    <property type="entry name" value="EF-HAND DOMAIN C-TERMINAL CONTAINING PROTEIN"/>
    <property type="match status" value="1"/>
</dbReference>
<keyword evidence="3" id="KW-0963">Cytoplasm</keyword>
<name>A0A699YPA8_HAELA</name>
<keyword evidence="5" id="KW-0206">Cytoskeleton</keyword>
<evidence type="ECO:0000313" key="9">
    <source>
        <dbReference type="EMBL" id="GFH11391.1"/>
    </source>
</evidence>
<dbReference type="GO" id="GO:0000281">
    <property type="term" value="P:mitotic cytokinesis"/>
    <property type="evidence" value="ECO:0007669"/>
    <property type="project" value="TreeGrafter"/>
</dbReference>
<evidence type="ECO:0000313" key="10">
    <source>
        <dbReference type="Proteomes" id="UP000485058"/>
    </source>
</evidence>
<reference evidence="9 10" key="1">
    <citation type="submission" date="2020-02" db="EMBL/GenBank/DDBJ databases">
        <title>Draft genome sequence of Haematococcus lacustris strain NIES-144.</title>
        <authorList>
            <person name="Morimoto D."/>
            <person name="Nakagawa S."/>
            <person name="Yoshida T."/>
            <person name="Sawayama S."/>
        </authorList>
    </citation>
    <scope>NUCLEOTIDE SEQUENCE [LARGE SCALE GENOMIC DNA]</scope>
    <source>
        <strain evidence="9 10">NIES-144</strain>
    </source>
</reference>
<accession>A0A699YPA8</accession>
<feature type="domain" description="DM10" evidence="8">
    <location>
        <begin position="274"/>
        <end position="367"/>
    </location>
</feature>
<organism evidence="9 10">
    <name type="scientific">Haematococcus lacustris</name>
    <name type="common">Green alga</name>
    <name type="synonym">Haematococcus pluvialis</name>
    <dbReference type="NCBI Taxonomy" id="44745"/>
    <lineage>
        <taxon>Eukaryota</taxon>
        <taxon>Viridiplantae</taxon>
        <taxon>Chlorophyta</taxon>
        <taxon>core chlorophytes</taxon>
        <taxon>Chlorophyceae</taxon>
        <taxon>CS clade</taxon>
        <taxon>Chlamydomonadales</taxon>
        <taxon>Haematococcaceae</taxon>
        <taxon>Haematococcus</taxon>
    </lineage>
</organism>
<evidence type="ECO:0000256" key="5">
    <source>
        <dbReference type="ARBA" id="ARBA00023212"/>
    </source>
</evidence>
<dbReference type="PROSITE" id="PS51336">
    <property type="entry name" value="DM10"/>
    <property type="match status" value="3"/>
</dbReference>
<evidence type="ECO:0000256" key="2">
    <source>
        <dbReference type="ARBA" id="ARBA00004245"/>
    </source>
</evidence>
<evidence type="ECO:0000256" key="7">
    <source>
        <dbReference type="SAM" id="MobiDB-lite"/>
    </source>
</evidence>
<protein>
    <recommendedName>
        <fullName evidence="8">DM10 domain-containing protein</fullName>
    </recommendedName>
</protein>
<feature type="non-terminal residue" evidence="9">
    <location>
        <position position="1"/>
    </location>
</feature>
<dbReference type="AlphaFoldDB" id="A0A699YPA8"/>
<evidence type="ECO:0000256" key="4">
    <source>
        <dbReference type="ARBA" id="ARBA00022737"/>
    </source>
</evidence>
<evidence type="ECO:0000256" key="3">
    <source>
        <dbReference type="ARBA" id="ARBA00022490"/>
    </source>
</evidence>
<feature type="domain" description="DM10" evidence="8">
    <location>
        <begin position="15"/>
        <end position="115"/>
    </location>
</feature>
<dbReference type="GO" id="GO:0043014">
    <property type="term" value="F:alpha-tubulin binding"/>
    <property type="evidence" value="ECO:0007669"/>
    <property type="project" value="TreeGrafter"/>
</dbReference>
<dbReference type="Pfam" id="PF06565">
    <property type="entry name" value="DM10_dom"/>
    <property type="match status" value="3"/>
</dbReference>
<dbReference type="PANTHER" id="PTHR12086:SF9">
    <property type="entry name" value="EF-HAND DOMAIN-CONTAINING PROTEIN 1"/>
    <property type="match status" value="1"/>
</dbReference>
<dbReference type="GO" id="GO:0072686">
    <property type="term" value="C:mitotic spindle"/>
    <property type="evidence" value="ECO:0007669"/>
    <property type="project" value="TreeGrafter"/>
</dbReference>
<keyword evidence="10" id="KW-1185">Reference proteome</keyword>
<dbReference type="InterPro" id="IPR040193">
    <property type="entry name" value="EFHC1/EFHC2/EFHB"/>
</dbReference>
<sequence>MHWTGSKTPGWLKYDKKVLRFFAYSTDKVMYSPLEETRVRQFELKYHLEDNSLEILEPQQANSGLPHGKYLQRNKVKLADGSELKHTALLAAKEAEEERRRQLSAPTKPQLADKDNDEQPVAAQRGSGAMFQTFKDNKAQEHLANKVLRFFCCWDDTKRMFGQKLHFALHYFLSDNTVEVAEMHRRNTGRDPFPLLLSRCKLPKAPNIPAGPVQVYGRDLQIYDLDGFTRDWLRKNSTLSERDLQPIVIDQAPQRPPLYVPPNTLGIGSEEDSMQNVLHLVPKPHRSWFVISHHLLDQTTSIFEPRQPNTGLRGGMFLERTKVKHHGQDLLLAASDFHIGARLVIYARGFELLSADECTLAYLEHHPWQFPHADVDQVMRKAQSAASQTQHFTEQLRQAIIEHDREGLGYITAHQLQ</sequence>
<dbReference type="GO" id="GO:0060285">
    <property type="term" value="P:cilium-dependent cell motility"/>
    <property type="evidence" value="ECO:0007669"/>
    <property type="project" value="TreeGrafter"/>
</dbReference>
<dbReference type="EMBL" id="BLLF01000398">
    <property type="protein sequence ID" value="GFH11391.1"/>
    <property type="molecule type" value="Genomic_DNA"/>
</dbReference>
<feature type="domain" description="DM10" evidence="8">
    <location>
        <begin position="144"/>
        <end position="237"/>
    </location>
</feature>
<evidence type="ECO:0000259" key="8">
    <source>
        <dbReference type="PROSITE" id="PS51336"/>
    </source>
</evidence>
<keyword evidence="6" id="KW-0966">Cell projection</keyword>
<feature type="non-terminal residue" evidence="9">
    <location>
        <position position="417"/>
    </location>
</feature>
<gene>
    <name evidence="9" type="ORF">HaLaN_06880</name>
</gene>
<dbReference type="InterPro" id="IPR006602">
    <property type="entry name" value="DM10_dom"/>
</dbReference>
<dbReference type="GO" id="GO:0007052">
    <property type="term" value="P:mitotic spindle organization"/>
    <property type="evidence" value="ECO:0007669"/>
    <property type="project" value="TreeGrafter"/>
</dbReference>
<keyword evidence="4" id="KW-0677">Repeat</keyword>
<dbReference type="Proteomes" id="UP000485058">
    <property type="component" value="Unassembled WGS sequence"/>
</dbReference>
<proteinExistence type="predicted"/>